<evidence type="ECO:0000256" key="5">
    <source>
        <dbReference type="ARBA" id="ARBA00022723"/>
    </source>
</evidence>
<feature type="domain" description="Nudix hydrolase" evidence="18">
    <location>
        <begin position="6"/>
        <end position="133"/>
    </location>
</feature>
<gene>
    <name evidence="19" type="ORF">EG799_13600</name>
</gene>
<dbReference type="InterPro" id="IPR015797">
    <property type="entry name" value="NUDIX_hydrolase-like_dom_sf"/>
</dbReference>
<proteinExistence type="inferred from homology"/>
<dbReference type="PRINTS" id="PR00502">
    <property type="entry name" value="NUDIXFAMILY"/>
</dbReference>
<dbReference type="GO" id="GO:0006281">
    <property type="term" value="P:DNA repair"/>
    <property type="evidence" value="ECO:0007669"/>
    <property type="project" value="UniProtKB-KW"/>
</dbReference>
<evidence type="ECO:0000256" key="17">
    <source>
        <dbReference type="RuleBase" id="RU003476"/>
    </source>
</evidence>
<keyword evidence="5" id="KW-0479">Metal-binding</keyword>
<dbReference type="SUPFAM" id="SSF55811">
    <property type="entry name" value="Nudix"/>
    <property type="match status" value="1"/>
</dbReference>
<dbReference type="Gene3D" id="3.90.79.10">
    <property type="entry name" value="Nucleoside Triphosphate Pyrophosphohydrolase"/>
    <property type="match status" value="1"/>
</dbReference>
<evidence type="ECO:0000313" key="20">
    <source>
        <dbReference type="Proteomes" id="UP000275232"/>
    </source>
</evidence>
<dbReference type="GO" id="GO:0035539">
    <property type="term" value="F:8-oxo-7,8-dihydrodeoxyguanosine triphosphate pyrophosphatase activity"/>
    <property type="evidence" value="ECO:0007669"/>
    <property type="project" value="UniProtKB-EC"/>
</dbReference>
<evidence type="ECO:0000256" key="2">
    <source>
        <dbReference type="ARBA" id="ARBA00005582"/>
    </source>
</evidence>
<dbReference type="GO" id="GO:0046872">
    <property type="term" value="F:metal ion binding"/>
    <property type="evidence" value="ECO:0007669"/>
    <property type="project" value="UniProtKB-KW"/>
</dbReference>
<evidence type="ECO:0000256" key="9">
    <source>
        <dbReference type="ARBA" id="ARBA00023204"/>
    </source>
</evidence>
<comment type="similarity">
    <text evidence="2 17">Belongs to the Nudix hydrolase family.</text>
</comment>
<dbReference type="GO" id="GO:0006260">
    <property type="term" value="P:DNA replication"/>
    <property type="evidence" value="ECO:0007669"/>
    <property type="project" value="UniProtKB-KW"/>
</dbReference>
<evidence type="ECO:0000256" key="3">
    <source>
        <dbReference type="ARBA" id="ARBA00022457"/>
    </source>
</evidence>
<keyword evidence="8" id="KW-0460">Magnesium</keyword>
<dbReference type="PROSITE" id="PS51462">
    <property type="entry name" value="NUDIX"/>
    <property type="match status" value="1"/>
</dbReference>
<evidence type="ECO:0000256" key="15">
    <source>
        <dbReference type="ARBA" id="ARBA00041979"/>
    </source>
</evidence>
<dbReference type="Proteomes" id="UP000275232">
    <property type="component" value="Unassembled WGS sequence"/>
</dbReference>
<dbReference type="PANTHER" id="PTHR47707:SF1">
    <property type="entry name" value="NUDIX HYDROLASE FAMILY PROTEIN"/>
    <property type="match status" value="1"/>
</dbReference>
<evidence type="ECO:0000313" key="19">
    <source>
        <dbReference type="EMBL" id="RPF72546.1"/>
    </source>
</evidence>
<evidence type="ECO:0000256" key="7">
    <source>
        <dbReference type="ARBA" id="ARBA00022801"/>
    </source>
</evidence>
<keyword evidence="6" id="KW-0227">DNA damage</keyword>
<evidence type="ECO:0000256" key="11">
    <source>
        <dbReference type="ARBA" id="ARBA00036904"/>
    </source>
</evidence>
<dbReference type="InterPro" id="IPR020084">
    <property type="entry name" value="NUDIX_hydrolase_CS"/>
</dbReference>
<dbReference type="EC" id="3.6.1.55" evidence="12"/>
<dbReference type="RefSeq" id="WP_123882360.1">
    <property type="nucleotide sequence ID" value="NZ_RPFZ01000001.1"/>
</dbReference>
<dbReference type="GO" id="GO:0008413">
    <property type="term" value="F:8-oxo-7,8-dihydroguanosine triphosphate pyrophosphatase activity"/>
    <property type="evidence" value="ECO:0007669"/>
    <property type="project" value="TreeGrafter"/>
</dbReference>
<evidence type="ECO:0000256" key="1">
    <source>
        <dbReference type="ARBA" id="ARBA00001946"/>
    </source>
</evidence>
<organism evidence="19 20">
    <name type="scientific">Aurantiacibacter spongiae</name>
    <dbReference type="NCBI Taxonomy" id="2488860"/>
    <lineage>
        <taxon>Bacteria</taxon>
        <taxon>Pseudomonadati</taxon>
        <taxon>Pseudomonadota</taxon>
        <taxon>Alphaproteobacteria</taxon>
        <taxon>Sphingomonadales</taxon>
        <taxon>Erythrobacteraceae</taxon>
        <taxon>Aurantiacibacter</taxon>
    </lineage>
</organism>
<dbReference type="Pfam" id="PF00293">
    <property type="entry name" value="NUDIX"/>
    <property type="match status" value="1"/>
</dbReference>
<evidence type="ECO:0000256" key="14">
    <source>
        <dbReference type="ARBA" id="ARBA00041592"/>
    </source>
</evidence>
<dbReference type="AlphaFoldDB" id="A0A3N5CW51"/>
<comment type="caution">
    <text evidence="19">The sequence shown here is derived from an EMBL/GenBank/DDBJ whole genome shotgun (WGS) entry which is preliminary data.</text>
</comment>
<evidence type="ECO:0000256" key="13">
    <source>
        <dbReference type="ARBA" id="ARBA00040794"/>
    </source>
</evidence>
<name>A0A3N5CW51_9SPHN</name>
<protein>
    <recommendedName>
        <fullName evidence="13">8-oxo-dGTP diphosphatase</fullName>
        <ecNumber evidence="12">3.6.1.55</ecNumber>
    </recommendedName>
    <alternativeName>
        <fullName evidence="16">7,8-dihydro-8-oxoguanine-triphosphatase</fullName>
    </alternativeName>
    <alternativeName>
        <fullName evidence="15">Mutator protein MutT</fullName>
    </alternativeName>
    <alternativeName>
        <fullName evidence="14">dGTP pyrophosphohydrolase</fullName>
    </alternativeName>
</protein>
<keyword evidence="20" id="KW-1185">Reference proteome</keyword>
<keyword evidence="7 17" id="KW-0378">Hydrolase</keyword>
<evidence type="ECO:0000256" key="10">
    <source>
        <dbReference type="ARBA" id="ARBA00035861"/>
    </source>
</evidence>
<dbReference type="PROSITE" id="PS00893">
    <property type="entry name" value="NUDIX_BOX"/>
    <property type="match status" value="1"/>
</dbReference>
<dbReference type="OrthoDB" id="9810648at2"/>
<evidence type="ECO:0000256" key="12">
    <source>
        <dbReference type="ARBA" id="ARBA00038905"/>
    </source>
</evidence>
<dbReference type="GO" id="GO:0044716">
    <property type="term" value="F:8-oxo-GDP phosphatase activity"/>
    <property type="evidence" value="ECO:0007669"/>
    <property type="project" value="TreeGrafter"/>
</dbReference>
<evidence type="ECO:0000256" key="4">
    <source>
        <dbReference type="ARBA" id="ARBA00022705"/>
    </source>
</evidence>
<sequence>MANIPTWLPVVALALFDSRGRMLMQRRPAGRHHAGCWEFPGGKVEALETPREALVREIAEELGLSLDASALAPAHFADDQGARPLVLFLYTSNQAVGRPASLEGQEWAWLTPDEAGERDLAPLDRVLLSGLAK</sequence>
<evidence type="ECO:0000256" key="8">
    <source>
        <dbReference type="ARBA" id="ARBA00022842"/>
    </source>
</evidence>
<keyword evidence="9" id="KW-0234">DNA repair</keyword>
<dbReference type="GO" id="GO:0044715">
    <property type="term" value="F:8-oxo-dGDP phosphatase activity"/>
    <property type="evidence" value="ECO:0007669"/>
    <property type="project" value="TreeGrafter"/>
</dbReference>
<keyword evidence="4" id="KW-0235">DNA replication</keyword>
<dbReference type="InterPro" id="IPR000086">
    <property type="entry name" value="NUDIX_hydrolase_dom"/>
</dbReference>
<keyword evidence="3" id="KW-0515">Mutator protein</keyword>
<comment type="catalytic activity">
    <reaction evidence="11">
        <text>8-oxo-GTP + H2O = 8-oxo-GMP + diphosphate + H(+)</text>
        <dbReference type="Rhea" id="RHEA:67616"/>
        <dbReference type="ChEBI" id="CHEBI:15377"/>
        <dbReference type="ChEBI" id="CHEBI:15378"/>
        <dbReference type="ChEBI" id="CHEBI:33019"/>
        <dbReference type="ChEBI" id="CHEBI:143553"/>
        <dbReference type="ChEBI" id="CHEBI:145694"/>
    </reaction>
</comment>
<evidence type="ECO:0000256" key="6">
    <source>
        <dbReference type="ARBA" id="ARBA00022763"/>
    </source>
</evidence>
<evidence type="ECO:0000256" key="16">
    <source>
        <dbReference type="ARBA" id="ARBA00042798"/>
    </source>
</evidence>
<evidence type="ECO:0000259" key="18">
    <source>
        <dbReference type="PROSITE" id="PS51462"/>
    </source>
</evidence>
<dbReference type="InterPro" id="IPR020476">
    <property type="entry name" value="Nudix_hydrolase"/>
</dbReference>
<dbReference type="PANTHER" id="PTHR47707">
    <property type="entry name" value="8-OXO-DGTP DIPHOSPHATASE"/>
    <property type="match status" value="1"/>
</dbReference>
<comment type="catalytic activity">
    <reaction evidence="10">
        <text>8-oxo-dGTP + H2O = 8-oxo-dGMP + diphosphate + H(+)</text>
        <dbReference type="Rhea" id="RHEA:31575"/>
        <dbReference type="ChEBI" id="CHEBI:15377"/>
        <dbReference type="ChEBI" id="CHEBI:15378"/>
        <dbReference type="ChEBI" id="CHEBI:33019"/>
        <dbReference type="ChEBI" id="CHEBI:63224"/>
        <dbReference type="ChEBI" id="CHEBI:77896"/>
        <dbReference type="EC" id="3.6.1.55"/>
    </reaction>
</comment>
<dbReference type="EMBL" id="RPFZ01000001">
    <property type="protein sequence ID" value="RPF72546.1"/>
    <property type="molecule type" value="Genomic_DNA"/>
</dbReference>
<accession>A0A3N5CW51</accession>
<reference evidence="19 20" key="1">
    <citation type="submission" date="2018-11" db="EMBL/GenBank/DDBJ databases">
        <title>Erythrobacter spongiae sp. nov., isolated from a marine sponge.</title>
        <authorList>
            <person name="Zhuang L."/>
            <person name="Luo L."/>
        </authorList>
    </citation>
    <scope>NUCLEOTIDE SEQUENCE [LARGE SCALE GENOMIC DNA]</scope>
    <source>
        <strain evidence="19 20">HN-E23</strain>
    </source>
</reference>
<comment type="cofactor">
    <cofactor evidence="1">
        <name>Mg(2+)</name>
        <dbReference type="ChEBI" id="CHEBI:18420"/>
    </cofactor>
</comment>
<dbReference type="InterPro" id="IPR047127">
    <property type="entry name" value="MutT-like"/>
</dbReference>